<dbReference type="Gene3D" id="1.10.10.2520">
    <property type="entry name" value="Cell wall hydrolase SleB, domain 1"/>
    <property type="match status" value="1"/>
</dbReference>
<dbReference type="Proteomes" id="UP000002217">
    <property type="component" value="Chromosome"/>
</dbReference>
<dbReference type="STRING" id="485916.Dtox_3899"/>
<organism evidence="2 3">
    <name type="scientific">Desulfofarcimen acetoxidans (strain ATCC 49208 / DSM 771 / KCTC 5769 / VKM B-1644 / 5575)</name>
    <name type="common">Desulfotomaculum acetoxidans</name>
    <dbReference type="NCBI Taxonomy" id="485916"/>
    <lineage>
        <taxon>Bacteria</taxon>
        <taxon>Bacillati</taxon>
        <taxon>Bacillota</taxon>
        <taxon>Clostridia</taxon>
        <taxon>Eubacteriales</taxon>
        <taxon>Peptococcaceae</taxon>
        <taxon>Desulfofarcimen</taxon>
    </lineage>
</organism>
<dbReference type="KEGG" id="dae:Dtox_3899"/>
<dbReference type="GO" id="GO:0016787">
    <property type="term" value="F:hydrolase activity"/>
    <property type="evidence" value="ECO:0007669"/>
    <property type="project" value="UniProtKB-KW"/>
</dbReference>
<reference evidence="2 3" key="1">
    <citation type="journal article" date="2009" name="Stand. Genomic Sci.">
        <title>Complete genome sequence of Desulfotomaculum acetoxidans type strain (5575).</title>
        <authorList>
            <person name="Spring S."/>
            <person name="Lapidus A."/>
            <person name="Schroder M."/>
            <person name="Gleim D."/>
            <person name="Sims D."/>
            <person name="Meincke L."/>
            <person name="Glavina Del Rio T."/>
            <person name="Tice H."/>
            <person name="Copeland A."/>
            <person name="Cheng J.F."/>
            <person name="Lucas S."/>
            <person name="Chen F."/>
            <person name="Nolan M."/>
            <person name="Bruce D."/>
            <person name="Goodwin L."/>
            <person name="Pitluck S."/>
            <person name="Ivanova N."/>
            <person name="Mavromatis K."/>
            <person name="Mikhailova N."/>
            <person name="Pati A."/>
            <person name="Chen A."/>
            <person name="Palaniappan K."/>
            <person name="Land M."/>
            <person name="Hauser L."/>
            <person name="Chang Y.J."/>
            <person name="Jeffries C.D."/>
            <person name="Chain P."/>
            <person name="Saunders E."/>
            <person name="Brettin T."/>
            <person name="Detter J.C."/>
            <person name="Goker M."/>
            <person name="Bristow J."/>
            <person name="Eisen J.A."/>
            <person name="Markowitz V."/>
            <person name="Hugenholtz P."/>
            <person name="Kyrpides N.C."/>
            <person name="Klenk H.P."/>
            <person name="Han C."/>
        </authorList>
    </citation>
    <scope>NUCLEOTIDE SEQUENCE [LARGE SCALE GENOMIC DNA]</scope>
    <source>
        <strain evidence="3">ATCC 49208 / DSM 771 / VKM B-1644</strain>
    </source>
</reference>
<protein>
    <submittedName>
        <fullName evidence="2">Cell wall hydrolase SleB</fullName>
    </submittedName>
</protein>
<dbReference type="RefSeq" id="WP_015759271.1">
    <property type="nucleotide sequence ID" value="NC_013216.1"/>
</dbReference>
<dbReference type="Gene3D" id="6.20.240.60">
    <property type="match status" value="1"/>
</dbReference>
<evidence type="ECO:0000313" key="3">
    <source>
        <dbReference type="Proteomes" id="UP000002217"/>
    </source>
</evidence>
<evidence type="ECO:0000259" key="1">
    <source>
        <dbReference type="Pfam" id="PF07486"/>
    </source>
</evidence>
<gene>
    <name evidence="2" type="ordered locus">Dtox_3899</name>
</gene>
<name>C8VXW4_DESAS</name>
<keyword evidence="2" id="KW-0378">Hydrolase</keyword>
<dbReference type="Pfam" id="PF07486">
    <property type="entry name" value="Hydrolase_2"/>
    <property type="match status" value="1"/>
</dbReference>
<proteinExistence type="predicted"/>
<dbReference type="HOGENOM" id="CLU_053345_3_1_9"/>
<dbReference type="EMBL" id="CP001720">
    <property type="protein sequence ID" value="ACV64593.1"/>
    <property type="molecule type" value="Genomic_DNA"/>
</dbReference>
<dbReference type="InterPro" id="IPR042047">
    <property type="entry name" value="SleB_dom1"/>
</dbReference>
<evidence type="ECO:0000313" key="2">
    <source>
        <dbReference type="EMBL" id="ACV64593.1"/>
    </source>
</evidence>
<keyword evidence="3" id="KW-1185">Reference proteome</keyword>
<dbReference type="eggNOG" id="COG3773">
    <property type="taxonomic scope" value="Bacteria"/>
</dbReference>
<accession>C8VXW4</accession>
<sequence>MSYLHLANYVAKLGSLKKINNLSSDYIYPGELLYYDKEINQSDNQQNYNQTDIDLIARTVYAESRGEPYSGQVAVAAVVLNRVKSSDFPKKVVDVIYQPWAFSSVMDGQIYLTPNSTAYLATYDAVKGLDPSYGALFFFNPDTSTSSWIWTRPQTVKIGNHIFAK</sequence>
<dbReference type="InterPro" id="IPR011105">
    <property type="entry name" value="Cell_wall_hydrolase_SleB"/>
</dbReference>
<feature type="domain" description="Cell wall hydrolase SleB" evidence="1">
    <location>
        <begin position="66"/>
        <end position="164"/>
    </location>
</feature>
<dbReference type="AlphaFoldDB" id="C8VXW4"/>